<dbReference type="SUPFAM" id="SSF54736">
    <property type="entry name" value="ClpS-like"/>
    <property type="match status" value="1"/>
</dbReference>
<dbReference type="GO" id="GO:0008233">
    <property type="term" value="F:peptidase activity"/>
    <property type="evidence" value="ECO:0007669"/>
    <property type="project" value="UniProtKB-KW"/>
</dbReference>
<dbReference type="GO" id="GO:0006508">
    <property type="term" value="P:proteolysis"/>
    <property type="evidence" value="ECO:0007669"/>
    <property type="project" value="UniProtKB-KW"/>
</dbReference>
<dbReference type="InterPro" id="IPR003769">
    <property type="entry name" value="ClpS_core"/>
</dbReference>
<dbReference type="Pfam" id="PF02617">
    <property type="entry name" value="ClpS"/>
    <property type="match status" value="1"/>
</dbReference>
<keyword evidence="4" id="KW-1185">Reference proteome</keyword>
<comment type="function">
    <text evidence="1">Involved in the modulation of the specificity of the ClpAP-mediated ATP-dependent protein degradation.</text>
</comment>
<gene>
    <name evidence="1 3" type="primary">clpS</name>
    <name evidence="3" type="ORF">V6U78_07725</name>
</gene>
<comment type="caution">
    <text evidence="3">The sequence shown here is derived from an EMBL/GenBank/DDBJ whole genome shotgun (WGS) entry which is preliminary data.</text>
</comment>
<dbReference type="Gene3D" id="3.30.1390.10">
    <property type="match status" value="1"/>
</dbReference>
<keyword evidence="3" id="KW-0378">Hydrolase</keyword>
<evidence type="ECO:0000313" key="3">
    <source>
        <dbReference type="EMBL" id="MFK7160921.1"/>
    </source>
</evidence>
<dbReference type="NCBIfam" id="NF000672">
    <property type="entry name" value="PRK00033.1-5"/>
    <property type="match status" value="1"/>
</dbReference>
<dbReference type="Proteomes" id="UP001621714">
    <property type="component" value="Unassembled WGS sequence"/>
</dbReference>
<protein>
    <recommendedName>
        <fullName evidence="1">ATP-dependent Clp protease adapter protein ClpS</fullName>
    </recommendedName>
</protein>
<dbReference type="EMBL" id="JBANFI010000004">
    <property type="protein sequence ID" value="MFK7160921.1"/>
    <property type="molecule type" value="Genomic_DNA"/>
</dbReference>
<dbReference type="RefSeq" id="WP_405339511.1">
    <property type="nucleotide sequence ID" value="NZ_JBANFI010000004.1"/>
</dbReference>
<reference evidence="3 4" key="1">
    <citation type="submission" date="2024-02" db="EMBL/GenBank/DDBJ databases">
        <title>Marinospirillum sp. MEB 164 isolated from Lonar lake sediment.</title>
        <authorList>
            <person name="Joshi A."/>
            <person name="Thite S."/>
        </authorList>
    </citation>
    <scope>NUCLEOTIDE SEQUENCE [LARGE SCALE GENOMIC DNA]</scope>
    <source>
        <strain evidence="3 4">MEB164</strain>
    </source>
</reference>
<organism evidence="3 4">
    <name type="scientific">Marinospirillum alkalitolerans</name>
    <dbReference type="NCBI Taxonomy" id="3123374"/>
    <lineage>
        <taxon>Bacteria</taxon>
        <taxon>Pseudomonadati</taxon>
        <taxon>Pseudomonadota</taxon>
        <taxon>Gammaproteobacteria</taxon>
        <taxon>Oceanospirillales</taxon>
        <taxon>Oceanospirillaceae</taxon>
        <taxon>Marinospirillum</taxon>
    </lineage>
</organism>
<name>A0ABW8PX99_9GAMM</name>
<comment type="similarity">
    <text evidence="1">Belongs to the ClpS family.</text>
</comment>
<feature type="domain" description="Adaptor protein ClpS core" evidence="2">
    <location>
        <begin position="26"/>
        <end position="105"/>
    </location>
</feature>
<accession>A0ABW8PX99</accession>
<proteinExistence type="inferred from homology"/>
<dbReference type="InterPro" id="IPR014719">
    <property type="entry name" value="Ribosomal_bL12_C/ClpS-like"/>
</dbReference>
<comment type="subunit">
    <text evidence="1">Binds to the N-terminal domain of the chaperone ClpA.</text>
</comment>
<dbReference type="InterPro" id="IPR022935">
    <property type="entry name" value="ClpS"/>
</dbReference>
<evidence type="ECO:0000259" key="2">
    <source>
        <dbReference type="Pfam" id="PF02617"/>
    </source>
</evidence>
<sequence>MNHTHHEENEDGDLGLATVTAKPQLKQPSLYKVIMLNDDYTPMDFVIEILMQFFYMDMERASATMLAVHHQGYAVCGVYPKDIAETKAAQVVDHAREHQHPLMCQVEAAESE</sequence>
<dbReference type="HAMAP" id="MF_00302">
    <property type="entry name" value="ClpS"/>
    <property type="match status" value="1"/>
</dbReference>
<evidence type="ECO:0000313" key="4">
    <source>
        <dbReference type="Proteomes" id="UP001621714"/>
    </source>
</evidence>
<keyword evidence="3" id="KW-0645">Protease</keyword>
<evidence type="ECO:0000256" key="1">
    <source>
        <dbReference type="HAMAP-Rule" id="MF_00302"/>
    </source>
</evidence>
<dbReference type="PANTHER" id="PTHR33473">
    <property type="entry name" value="ATP-DEPENDENT CLP PROTEASE ADAPTER PROTEIN CLPS1, CHLOROPLASTIC"/>
    <property type="match status" value="1"/>
</dbReference>
<dbReference type="PANTHER" id="PTHR33473:SF19">
    <property type="entry name" value="ATP-DEPENDENT CLP PROTEASE ADAPTER PROTEIN CLPS"/>
    <property type="match status" value="1"/>
</dbReference>